<dbReference type="GO" id="GO:0008168">
    <property type="term" value="F:methyltransferase activity"/>
    <property type="evidence" value="ECO:0007669"/>
    <property type="project" value="UniProtKB-KW"/>
</dbReference>
<keyword evidence="2" id="KW-1185">Reference proteome</keyword>
<evidence type="ECO:0000313" key="1">
    <source>
        <dbReference type="EMBL" id="QIS13348.1"/>
    </source>
</evidence>
<gene>
    <name evidence="1" type="ORF">F5544_27470</name>
</gene>
<dbReference type="Proteomes" id="UP000503540">
    <property type="component" value="Chromosome"/>
</dbReference>
<dbReference type="SUPFAM" id="SSF53335">
    <property type="entry name" value="S-adenosyl-L-methionine-dependent methyltransferases"/>
    <property type="match status" value="1"/>
</dbReference>
<name>A0A6G9YJI6_9NOCA</name>
<organism evidence="1 2">
    <name type="scientific">Nocardia arthritidis</name>
    <dbReference type="NCBI Taxonomy" id="228602"/>
    <lineage>
        <taxon>Bacteria</taxon>
        <taxon>Bacillati</taxon>
        <taxon>Actinomycetota</taxon>
        <taxon>Actinomycetes</taxon>
        <taxon>Mycobacteriales</taxon>
        <taxon>Nocardiaceae</taxon>
        <taxon>Nocardia</taxon>
    </lineage>
</organism>
<dbReference type="Pfam" id="PF24675">
    <property type="entry name" value="NpmA"/>
    <property type="match status" value="1"/>
</dbReference>
<dbReference type="EMBL" id="CP046172">
    <property type="protein sequence ID" value="QIS13348.1"/>
    <property type="molecule type" value="Genomic_DNA"/>
</dbReference>
<evidence type="ECO:0000313" key="2">
    <source>
        <dbReference type="Proteomes" id="UP000503540"/>
    </source>
</evidence>
<reference evidence="1 2" key="1">
    <citation type="journal article" date="2019" name="ACS Chem. Biol.">
        <title>Identification and Mobilization of a Cryptic Antibiotic Biosynthesis Gene Locus from a Human-Pathogenic Nocardia Isolate.</title>
        <authorList>
            <person name="Herisse M."/>
            <person name="Ishida K."/>
            <person name="Porter J.L."/>
            <person name="Howden B."/>
            <person name="Hertweck C."/>
            <person name="Stinear T.P."/>
            <person name="Pidot S.J."/>
        </authorList>
    </citation>
    <scope>NUCLEOTIDE SEQUENCE [LARGE SCALE GENOMIC DNA]</scope>
    <source>
        <strain evidence="1 2">AUSMDU00012717</strain>
    </source>
</reference>
<accession>A0A6G9YJI6</accession>
<dbReference type="KEGG" id="nah:F5544_27470"/>
<dbReference type="RefSeq" id="WP_428847184.1">
    <property type="nucleotide sequence ID" value="NZ_CP046172.1"/>
</dbReference>
<protein>
    <submittedName>
        <fullName evidence="1">Methyltransferase domain-containing protein</fullName>
    </submittedName>
</protein>
<dbReference type="Gene3D" id="3.40.50.150">
    <property type="entry name" value="Vaccinia Virus protein VP39"/>
    <property type="match status" value="1"/>
</dbReference>
<keyword evidence="1" id="KW-0489">Methyltransferase</keyword>
<dbReference type="AlphaFoldDB" id="A0A6G9YJI6"/>
<dbReference type="InterPro" id="IPR056262">
    <property type="entry name" value="NpmA"/>
</dbReference>
<dbReference type="InterPro" id="IPR029063">
    <property type="entry name" value="SAM-dependent_MTases_sf"/>
</dbReference>
<keyword evidence="1" id="KW-0808">Transferase</keyword>
<dbReference type="CDD" id="cd02440">
    <property type="entry name" value="AdoMet_MTases"/>
    <property type="match status" value="1"/>
</dbReference>
<proteinExistence type="predicted"/>
<dbReference type="GO" id="GO:0032259">
    <property type="term" value="P:methylation"/>
    <property type="evidence" value="ECO:0007669"/>
    <property type="project" value="UniProtKB-KW"/>
</dbReference>
<sequence>MIARYRAVRIDLGTGDGRAVLAAAAADPEVLVIGVDANASAMAEASRRALRGGPSNAIFVAAGIERLPAALTDIADRVTVNFPWGSLLRGLLTADAHMLASVAAIMKPGAALTILLSVTEHDRAAGPAVTETGLLSRLVAPYAAAGLAITGIAPVTATDVVAAGSSWGKRLGAGSKRIAWRVGARRVGEGEEKRYVVS</sequence>